<dbReference type="SUPFAM" id="SSF82171">
    <property type="entry name" value="DPP6 N-terminal domain-like"/>
    <property type="match status" value="1"/>
</dbReference>
<evidence type="ECO:0000256" key="2">
    <source>
        <dbReference type="SAM" id="SignalP"/>
    </source>
</evidence>
<name>A0A1F6Y162_9BACT</name>
<reference evidence="3 4" key="1">
    <citation type="journal article" date="2016" name="Nat. Commun.">
        <title>Thousands of microbial genomes shed light on interconnected biogeochemical processes in an aquifer system.</title>
        <authorList>
            <person name="Anantharaman K."/>
            <person name="Brown C.T."/>
            <person name="Hug L.A."/>
            <person name="Sharon I."/>
            <person name="Castelle C.J."/>
            <person name="Probst A.J."/>
            <person name="Thomas B.C."/>
            <person name="Singh A."/>
            <person name="Wilkins M.J."/>
            <person name="Karaoz U."/>
            <person name="Brodie E.L."/>
            <person name="Williams K.H."/>
            <person name="Hubbard S.S."/>
            <person name="Banfield J.F."/>
        </authorList>
    </citation>
    <scope>NUCLEOTIDE SEQUENCE [LARGE SCALE GENOMIC DNA]</scope>
</reference>
<dbReference type="EMBL" id="MFVK01000001">
    <property type="protein sequence ID" value="OGJ00092.1"/>
    <property type="molecule type" value="Genomic_DNA"/>
</dbReference>
<dbReference type="PANTHER" id="PTHR36842:SF1">
    <property type="entry name" value="PROTEIN TOLB"/>
    <property type="match status" value="1"/>
</dbReference>
<dbReference type="Gene3D" id="2.120.10.30">
    <property type="entry name" value="TolB, C-terminal domain"/>
    <property type="match status" value="1"/>
</dbReference>
<feature type="signal peptide" evidence="2">
    <location>
        <begin position="1"/>
        <end position="20"/>
    </location>
</feature>
<organism evidence="3 4">
    <name type="scientific">Candidatus Nomurabacteria bacterium RIFCSPLOWO2_02_FULL_40_10</name>
    <dbReference type="NCBI Taxonomy" id="1801786"/>
    <lineage>
        <taxon>Bacteria</taxon>
        <taxon>Candidatus Nomuraibacteriota</taxon>
    </lineage>
</organism>
<dbReference type="InterPro" id="IPR011659">
    <property type="entry name" value="WD40"/>
</dbReference>
<comment type="similarity">
    <text evidence="1">Belongs to the TolB family.</text>
</comment>
<evidence type="ECO:0000256" key="1">
    <source>
        <dbReference type="ARBA" id="ARBA00009820"/>
    </source>
</evidence>
<dbReference type="Proteomes" id="UP000176479">
    <property type="component" value="Unassembled WGS sequence"/>
</dbReference>
<proteinExistence type="inferred from homology"/>
<sequence length="1011" mass="115315">MLKKLVILLISIFVLSTVNASAQFGKNRVVNRKLDWQIYHTEHFGIRHYFDLKDPKQYENMRSLVALLESQYPWFGSAGVFDHEVKEELPVVVYETHSDLEGSSLADPFIPEGVGAFVEWAQVRMVAKADFDPQLLKRIVTHELAHQFQMKILKRGLKEMLNIASLPNGFIEGGAEYLTGLRLPHTRDDIRDRLMRMMASDIHNLPSWEDLVRDRANGYVAWKMVYDFLDAEFGPGTGIKFHVQAIKGEKDLGLSIYRLSKGKLGNPTKNTELFNQEFFNYYNDKYELDRASRPKPYQNTDNFKGRNVTPLEHPYPISSAVRCSSNGNQFAAFTYQKYGVALVTFPIPEEILYSEDINDKLTDRKAKFDEKKLNRDNGKKVIVNLTPQMVPVPYEYLLSPFEVWPKNGTHLACSSDGRIAFFARTGRDHMLYIIENKEGGKILHKIALDVNQGFSPSFSPDGKRIYFSAMSHAVADIYVIDLESREVTNLTDDYRYDTAPVVSPDGTQVVYVGNDGDFNHLFMLNLTDGSKKQITFNRYNDSSPSWSDDGTQIVFTSDQKDKIWNLYTLDLAQNTRTQWWIPFFGGIETPMYAFGVTDKVYLIVYRNDDTFHGQVYPNYEIFEEKLKAPVSVEPIVDNKESNVYSFNSDEFFDVQLDPNQTQVKTKPPEDWMFDGGDLYLGGNTIWGMFGRSYLSFTNFMETKRHMFQFASYGSFFRNIEYAYVNQENRLGKGLLVKYNSYPLYFDFYDFSEGRPDNFLIENARWNEKSVTVFGQYPFSKWTRVELFTGFRSVKYDLGGLTPEVFNEFEDLFSDTDKQLFRIMNRASGPSLPIGIAIVRDTVGSRSAHPFHGNALRAEVLVAPPLGGSSKKYVTASAEARVYRHLGASSLLALRGELKTTSRESGEIIVTGGADRFRGRDWGSVIGNQLVYGSVELRFPLVDALVFPGGVGVGPFRGLFFADAGIARFSNENFPAQKITAYGAGIEFKPFQVIWARRNGKMVPSFYITFGW</sequence>
<evidence type="ECO:0000313" key="3">
    <source>
        <dbReference type="EMBL" id="OGJ00092.1"/>
    </source>
</evidence>
<dbReference type="InterPro" id="IPR011042">
    <property type="entry name" value="6-blade_b-propeller_TolB-like"/>
</dbReference>
<protein>
    <recommendedName>
        <fullName evidence="5">Bacterial surface antigen (D15) domain-containing protein</fullName>
    </recommendedName>
</protein>
<feature type="chain" id="PRO_5009527480" description="Bacterial surface antigen (D15) domain-containing protein" evidence="2">
    <location>
        <begin position="21"/>
        <end position="1011"/>
    </location>
</feature>
<dbReference type="AlphaFoldDB" id="A0A1F6Y162"/>
<gene>
    <name evidence="3" type="ORF">A3H53_04005</name>
</gene>
<accession>A0A1F6Y162</accession>
<comment type="caution">
    <text evidence="3">The sequence shown here is derived from an EMBL/GenBank/DDBJ whole genome shotgun (WGS) entry which is preliminary data.</text>
</comment>
<dbReference type="Pfam" id="PF07676">
    <property type="entry name" value="PD40"/>
    <property type="match status" value="3"/>
</dbReference>
<evidence type="ECO:0008006" key="5">
    <source>
        <dbReference type="Google" id="ProtNLM"/>
    </source>
</evidence>
<keyword evidence="2" id="KW-0732">Signal</keyword>
<dbReference type="PANTHER" id="PTHR36842">
    <property type="entry name" value="PROTEIN TOLB HOMOLOG"/>
    <property type="match status" value="1"/>
</dbReference>
<dbReference type="Gene3D" id="2.40.160.50">
    <property type="entry name" value="membrane protein fhac: a member of the omp85/tpsb transporter family"/>
    <property type="match status" value="1"/>
</dbReference>
<evidence type="ECO:0000313" key="4">
    <source>
        <dbReference type="Proteomes" id="UP000176479"/>
    </source>
</evidence>